<organism evidence="2 3">
    <name type="scientific">Stutzerimonas stutzeri</name>
    <name type="common">Pseudomonas stutzeri</name>
    <dbReference type="NCBI Taxonomy" id="316"/>
    <lineage>
        <taxon>Bacteria</taxon>
        <taxon>Pseudomonadati</taxon>
        <taxon>Pseudomonadota</taxon>
        <taxon>Gammaproteobacteria</taxon>
        <taxon>Pseudomonadales</taxon>
        <taxon>Pseudomonadaceae</taxon>
        <taxon>Stutzerimonas</taxon>
    </lineage>
</organism>
<name>A0A2N8SQU3_STUST</name>
<accession>A0A2N8SQU3</accession>
<feature type="compositionally biased region" description="Polar residues" evidence="1">
    <location>
        <begin position="282"/>
        <end position="313"/>
    </location>
</feature>
<evidence type="ECO:0000313" key="2">
    <source>
        <dbReference type="EMBL" id="PNG04857.1"/>
    </source>
</evidence>
<evidence type="ECO:0000256" key="1">
    <source>
        <dbReference type="SAM" id="MobiDB-lite"/>
    </source>
</evidence>
<protein>
    <submittedName>
        <fullName evidence="2">Uncharacterized protein</fullName>
    </submittedName>
</protein>
<gene>
    <name evidence="2" type="ORF">CXL00_14415</name>
</gene>
<feature type="region of interest" description="Disordered" evidence="1">
    <location>
        <begin position="245"/>
        <end position="326"/>
    </location>
</feature>
<feature type="compositionally biased region" description="Polar residues" evidence="1">
    <location>
        <begin position="247"/>
        <end position="268"/>
    </location>
</feature>
<dbReference type="AlphaFoldDB" id="A0A2N8SQU3"/>
<dbReference type="EMBL" id="POUW01000005">
    <property type="protein sequence ID" value="PNG04857.1"/>
    <property type="molecule type" value="Genomic_DNA"/>
</dbReference>
<proteinExistence type="predicted"/>
<dbReference type="Proteomes" id="UP000235897">
    <property type="component" value="Unassembled WGS sequence"/>
</dbReference>
<reference evidence="2 3" key="1">
    <citation type="submission" date="2018-01" db="EMBL/GenBank/DDBJ databases">
        <title>Denitrification phenotypes of diverse strains of Pseudomonas stutzeri.</title>
        <authorList>
            <person name="Milligan D.A."/>
            <person name="Bergaust L."/>
            <person name="Bakken L.R."/>
            <person name="Frostegard A."/>
        </authorList>
    </citation>
    <scope>NUCLEOTIDE SEQUENCE [LARGE SCALE GENOMIC DNA]</scope>
    <source>
        <strain evidence="2 3">28a3</strain>
    </source>
</reference>
<evidence type="ECO:0000313" key="3">
    <source>
        <dbReference type="Proteomes" id="UP000235897"/>
    </source>
</evidence>
<comment type="caution">
    <text evidence="2">The sequence shown here is derived from an EMBL/GenBank/DDBJ whole genome shotgun (WGS) entry which is preliminary data.</text>
</comment>
<sequence length="344" mass="37498">MRLRRSLSTLRSELARVQVQAQACAYDAALSSVRPTGCALHGASLFLVWPRKSNQKEGHPCIRVLLRKTPLPPAPLRGPSRRDIHVPSLLARHPCLASPYAAPTLGLLKGNRVRGVWKSWNSDSNKALPSDAGSVGWKTAKHFPPKSTQRLVPNFANENRWVSFALPTLRRALTTASLHALSDTTESPLSQGRVHQLVGRVQPIKLLRWASPILRFVDPSPVQPHSRSRPLPQGRVLLPQGGVLECQQPSAPSSLGTSQLLGTAQPTAKQRHPVGAVLTAKLLSSQQKHRSAGQNLKPNQTHPGTTHSPNCGQDHSHSVRHRYPSARPTTAAVHLFKKALQPCA</sequence>